<feature type="domain" description="PTS EIIA type-2" evidence="1">
    <location>
        <begin position="5"/>
        <end position="148"/>
    </location>
</feature>
<dbReference type="RefSeq" id="WP_055729580.1">
    <property type="nucleotide sequence ID" value="NZ_FUYX01000005.1"/>
</dbReference>
<dbReference type="AlphaFoldDB" id="A0A0Q3I1Z4"/>
<dbReference type="Gene3D" id="3.40.930.10">
    <property type="entry name" value="Mannitol-specific EII, Chain A"/>
    <property type="match status" value="1"/>
</dbReference>
<reference evidence="2 4" key="1">
    <citation type="submission" date="2015-10" db="EMBL/GenBank/DDBJ databases">
        <title>Draft genome of Bosea thiooxidans.</title>
        <authorList>
            <person name="Wang X."/>
        </authorList>
    </citation>
    <scope>NUCLEOTIDE SEQUENCE [LARGE SCALE GENOMIC DNA]</scope>
    <source>
        <strain evidence="2 4">CGMCC 9174</strain>
    </source>
</reference>
<accession>A0A0Q3I1Z4</accession>
<keyword evidence="4" id="KW-1185">Reference proteome</keyword>
<evidence type="ECO:0000313" key="5">
    <source>
        <dbReference type="Proteomes" id="UP000190130"/>
    </source>
</evidence>
<organism evidence="2 4">
    <name type="scientific">Bosea thiooxidans</name>
    <dbReference type="NCBI Taxonomy" id="53254"/>
    <lineage>
        <taxon>Bacteria</taxon>
        <taxon>Pseudomonadati</taxon>
        <taxon>Pseudomonadota</taxon>
        <taxon>Alphaproteobacteria</taxon>
        <taxon>Hyphomicrobiales</taxon>
        <taxon>Boseaceae</taxon>
        <taxon>Bosea</taxon>
    </lineage>
</organism>
<dbReference type="InterPro" id="IPR002178">
    <property type="entry name" value="PTS_EIIA_type-2_dom"/>
</dbReference>
<dbReference type="Pfam" id="PF00359">
    <property type="entry name" value="PTS_EIIA_2"/>
    <property type="match status" value="1"/>
</dbReference>
<protein>
    <submittedName>
        <fullName evidence="3">PTS system, nitrogen regulatory IIA component</fullName>
    </submittedName>
</protein>
<evidence type="ECO:0000313" key="4">
    <source>
        <dbReference type="Proteomes" id="UP000051562"/>
    </source>
</evidence>
<dbReference type="SUPFAM" id="SSF55804">
    <property type="entry name" value="Phoshotransferase/anion transport protein"/>
    <property type="match status" value="1"/>
</dbReference>
<dbReference type="PANTHER" id="PTHR47738:SF1">
    <property type="entry name" value="NITROGEN REGULATORY PROTEIN"/>
    <property type="match status" value="1"/>
</dbReference>
<dbReference type="CDD" id="cd00211">
    <property type="entry name" value="PTS_IIA_fru"/>
    <property type="match status" value="1"/>
</dbReference>
<dbReference type="PANTHER" id="PTHR47738">
    <property type="entry name" value="PTS SYSTEM FRUCTOSE-LIKE EIIA COMPONENT-RELATED"/>
    <property type="match status" value="1"/>
</dbReference>
<reference evidence="3 5" key="2">
    <citation type="submission" date="2017-02" db="EMBL/GenBank/DDBJ databases">
        <authorList>
            <person name="Peterson S.W."/>
        </authorList>
    </citation>
    <scope>NUCLEOTIDE SEQUENCE [LARGE SCALE GENOMIC DNA]</scope>
    <source>
        <strain evidence="3 5">DSM 9653</strain>
    </source>
</reference>
<evidence type="ECO:0000313" key="3">
    <source>
        <dbReference type="EMBL" id="SKB77250.1"/>
    </source>
</evidence>
<dbReference type="Proteomes" id="UP000051562">
    <property type="component" value="Unassembled WGS sequence"/>
</dbReference>
<sequence>MDISELIGPGSVLTGLKAASKEQCLDLLARHAASATGVASDIIAAALKRREALGSTGIGGGIAMPHAPIAGFSAPFGLVACLARPVPFDAVDGEPVDIVCLILTPEGGQGQHLNALACVARRLQRQEVREAIRRARHPQEIHGALCRS</sequence>
<dbReference type="EMBL" id="LMAR01000053">
    <property type="protein sequence ID" value="KQK28999.1"/>
    <property type="molecule type" value="Genomic_DNA"/>
</dbReference>
<dbReference type="InterPro" id="IPR016152">
    <property type="entry name" value="PTrfase/Anion_transptr"/>
</dbReference>
<proteinExistence type="predicted"/>
<dbReference type="PROSITE" id="PS51094">
    <property type="entry name" value="PTS_EIIA_TYPE_2"/>
    <property type="match status" value="1"/>
</dbReference>
<evidence type="ECO:0000313" key="2">
    <source>
        <dbReference type="EMBL" id="KQK28999.1"/>
    </source>
</evidence>
<name>A0A0Q3I1Z4_9HYPH</name>
<dbReference type="Proteomes" id="UP000190130">
    <property type="component" value="Unassembled WGS sequence"/>
</dbReference>
<dbReference type="InterPro" id="IPR051541">
    <property type="entry name" value="PTS_SugarTrans_NitroReg"/>
</dbReference>
<gene>
    <name evidence="2" type="ORF">ARD30_19395</name>
    <name evidence="3" type="ORF">SAMN05660750_02252</name>
</gene>
<dbReference type="GO" id="GO:0030295">
    <property type="term" value="F:protein kinase activator activity"/>
    <property type="evidence" value="ECO:0007669"/>
    <property type="project" value="TreeGrafter"/>
</dbReference>
<dbReference type="PROSITE" id="PS00372">
    <property type="entry name" value="PTS_EIIA_TYPE_2_HIS"/>
    <property type="match status" value="1"/>
</dbReference>
<evidence type="ECO:0000259" key="1">
    <source>
        <dbReference type="PROSITE" id="PS51094"/>
    </source>
</evidence>
<dbReference type="OrthoDB" id="95460at2"/>
<dbReference type="EMBL" id="FUYX01000005">
    <property type="protein sequence ID" value="SKB77250.1"/>
    <property type="molecule type" value="Genomic_DNA"/>
</dbReference>
<dbReference type="STRING" id="53254.SAMN05660750_02252"/>